<gene>
    <name evidence="2" type="ORF">LARV_03508</name>
</gene>
<keyword evidence="3" id="KW-1185">Reference proteome</keyword>
<dbReference type="Proteomes" id="UP000055060">
    <property type="component" value="Unassembled WGS sequence"/>
</dbReference>
<evidence type="ECO:0000313" key="2">
    <source>
        <dbReference type="EMBL" id="GAP15716.1"/>
    </source>
</evidence>
<dbReference type="RefSeq" id="WP_075074874.1">
    <property type="nucleotide sequence ID" value="NZ_DF967972.1"/>
</dbReference>
<proteinExistence type="predicted"/>
<accession>A0A0S7BKW9</accession>
<dbReference type="AlphaFoldDB" id="A0A0S7BKW9"/>
<name>A0A0S7BKW9_9CHLR</name>
<sequence>MRGLISDRFLRKFGGSLKPKHVGKILKIEGLKPEIVLEKVDRSGQEEEVSVEDKPTGDPNSPKTGGNSGESISTRSTRNTDLADPNPPQGIKE</sequence>
<organism evidence="2">
    <name type="scientific">Longilinea arvoryzae</name>
    <dbReference type="NCBI Taxonomy" id="360412"/>
    <lineage>
        <taxon>Bacteria</taxon>
        <taxon>Bacillati</taxon>
        <taxon>Chloroflexota</taxon>
        <taxon>Anaerolineae</taxon>
        <taxon>Anaerolineales</taxon>
        <taxon>Anaerolineaceae</taxon>
        <taxon>Longilinea</taxon>
    </lineage>
</organism>
<dbReference type="STRING" id="360412.LARV_03508"/>
<evidence type="ECO:0000256" key="1">
    <source>
        <dbReference type="SAM" id="MobiDB-lite"/>
    </source>
</evidence>
<dbReference type="EMBL" id="DF967972">
    <property type="protein sequence ID" value="GAP15716.1"/>
    <property type="molecule type" value="Genomic_DNA"/>
</dbReference>
<feature type="compositionally biased region" description="Polar residues" evidence="1">
    <location>
        <begin position="58"/>
        <end position="80"/>
    </location>
</feature>
<feature type="region of interest" description="Disordered" evidence="1">
    <location>
        <begin position="39"/>
        <end position="93"/>
    </location>
</feature>
<reference evidence="2" key="1">
    <citation type="submission" date="2015-07" db="EMBL/GenBank/DDBJ databases">
        <title>Draft Genome Sequences of Anaerolinea thermolimosa IMO-1, Bellilinea caldifistulae GOMI-1, Leptolinea tardivitalis YMTK-2, Levilinea saccharolytica KIBI-1,Longilinea arvoryzae KOME-1, Previously Described as Members of the Anaerolineaceae (Chloroflexi).</title>
        <authorList>
            <person name="Sekiguchi Y."/>
            <person name="Ohashi A."/>
            <person name="Matsuura N."/>
            <person name="Tourlousse M.D."/>
        </authorList>
    </citation>
    <scope>NUCLEOTIDE SEQUENCE [LARGE SCALE GENOMIC DNA]</scope>
    <source>
        <strain evidence="2">KOME-1</strain>
    </source>
</reference>
<protein>
    <submittedName>
        <fullName evidence="2">Uncharacterized protein</fullName>
    </submittedName>
</protein>
<evidence type="ECO:0000313" key="3">
    <source>
        <dbReference type="Proteomes" id="UP000055060"/>
    </source>
</evidence>
<feature type="compositionally biased region" description="Basic and acidic residues" evidence="1">
    <location>
        <begin position="39"/>
        <end position="56"/>
    </location>
</feature>